<keyword evidence="5" id="KW-0346">Stress response</keyword>
<evidence type="ECO:0000259" key="8">
    <source>
        <dbReference type="PROSITE" id="PS51036"/>
    </source>
</evidence>
<comment type="function">
    <text evidence="1">May be involved in environmental stress response.</text>
</comment>
<name>A0A811R5P9_9POAL</name>
<dbReference type="OrthoDB" id="428577at2759"/>
<evidence type="ECO:0000256" key="5">
    <source>
        <dbReference type="ARBA" id="ARBA00023016"/>
    </source>
</evidence>
<feature type="region of interest" description="Disordered" evidence="7">
    <location>
        <begin position="125"/>
        <end position="150"/>
    </location>
</feature>
<dbReference type="AlphaFoldDB" id="A0A811R5P9"/>
<feature type="compositionally biased region" description="Basic and acidic residues" evidence="7">
    <location>
        <begin position="132"/>
        <end position="146"/>
    </location>
</feature>
<evidence type="ECO:0000256" key="6">
    <source>
        <dbReference type="PROSITE-ProRule" id="PRU00449"/>
    </source>
</evidence>
<dbReference type="SMART" id="SM00154">
    <property type="entry name" value="ZnF_AN1"/>
    <property type="match status" value="1"/>
</dbReference>
<feature type="domain" description="A20-type" evidence="8">
    <location>
        <begin position="12"/>
        <end position="46"/>
    </location>
</feature>
<dbReference type="SMART" id="SM00259">
    <property type="entry name" value="ZnF_A20"/>
    <property type="match status" value="2"/>
</dbReference>
<dbReference type="PROSITE" id="PS51036">
    <property type="entry name" value="ZF_A20"/>
    <property type="match status" value="2"/>
</dbReference>
<dbReference type="Gene3D" id="1.20.5.4770">
    <property type="match status" value="2"/>
</dbReference>
<evidence type="ECO:0000256" key="7">
    <source>
        <dbReference type="SAM" id="MobiDB-lite"/>
    </source>
</evidence>
<dbReference type="PANTHER" id="PTHR10634">
    <property type="entry name" value="AN1-TYPE ZINC FINGER PROTEIN"/>
    <property type="match status" value="1"/>
</dbReference>
<dbReference type="EMBL" id="CAJGYO010000013">
    <property type="protein sequence ID" value="CAD6265381.1"/>
    <property type="molecule type" value="Genomic_DNA"/>
</dbReference>
<dbReference type="Proteomes" id="UP000604825">
    <property type="component" value="Unassembled WGS sequence"/>
</dbReference>
<dbReference type="Pfam" id="PF01754">
    <property type="entry name" value="zf-A20"/>
    <property type="match status" value="2"/>
</dbReference>
<dbReference type="PROSITE" id="PS51039">
    <property type="entry name" value="ZF_AN1"/>
    <property type="match status" value="1"/>
</dbReference>
<dbReference type="InterPro" id="IPR002653">
    <property type="entry name" value="Znf_A20"/>
</dbReference>
<dbReference type="InterPro" id="IPR000058">
    <property type="entry name" value="Znf_AN1"/>
</dbReference>
<feature type="domain" description="A20-type" evidence="8">
    <location>
        <begin position="152"/>
        <end position="187"/>
    </location>
</feature>
<protein>
    <submittedName>
        <fullName evidence="10">Uncharacterized protein</fullName>
    </submittedName>
</protein>
<dbReference type="InterPro" id="IPR050652">
    <property type="entry name" value="AN1_A20_ZnFinger"/>
</dbReference>
<dbReference type="SUPFAM" id="SSF118310">
    <property type="entry name" value="AN1-like Zinc finger"/>
    <property type="match status" value="1"/>
</dbReference>
<accession>A0A811R5P9</accession>
<sequence>MAAEGQEVAGGGAAAPMCANGCGFFGSTATKNLCSKCYKEYLIKTADADAAPVDDEKKIEIAKAAAAHVSGQLAGGQDPDVAAPVDEKKIKASKAAAHVSEQLGGHQDPDATAAVAVATATPVIAQAPTSTTEKENAGPVETEKQEASGGGGGAAIKCATNGCGFFGSAATKNMCSGCYKDFLKNAHASPADAFASPAAEDKVVLAAEQPAAAQISAATSSAAPAVEAPAVKAAAPNRCASCNKKVGLLGFPCRCGGTFCSLHRYAEKHACDFDFKAAGRERIAKNNPLVVAAKINKI</sequence>
<gene>
    <name evidence="10" type="ORF">NCGR_LOCUS48686</name>
</gene>
<keyword evidence="11" id="KW-1185">Reference proteome</keyword>
<evidence type="ECO:0000313" key="10">
    <source>
        <dbReference type="EMBL" id="CAD6265381.1"/>
    </source>
</evidence>
<reference evidence="10" key="1">
    <citation type="submission" date="2020-10" db="EMBL/GenBank/DDBJ databases">
        <authorList>
            <person name="Han B."/>
            <person name="Lu T."/>
            <person name="Zhao Q."/>
            <person name="Huang X."/>
            <person name="Zhao Y."/>
        </authorList>
    </citation>
    <scope>NUCLEOTIDE SEQUENCE</scope>
</reference>
<keyword evidence="3 6" id="KW-0863">Zinc-finger</keyword>
<dbReference type="SUPFAM" id="SSF57716">
    <property type="entry name" value="Glucocorticoid receptor-like (DNA-binding domain)"/>
    <property type="match status" value="2"/>
</dbReference>
<dbReference type="InterPro" id="IPR035896">
    <property type="entry name" value="AN1-like_Znf"/>
</dbReference>
<dbReference type="GO" id="GO:0003677">
    <property type="term" value="F:DNA binding"/>
    <property type="evidence" value="ECO:0007669"/>
    <property type="project" value="InterPro"/>
</dbReference>
<evidence type="ECO:0000256" key="3">
    <source>
        <dbReference type="ARBA" id="ARBA00022771"/>
    </source>
</evidence>
<dbReference type="Gene3D" id="4.10.1110.10">
    <property type="entry name" value="AN1-like Zinc finger"/>
    <property type="match status" value="1"/>
</dbReference>
<organism evidence="10 11">
    <name type="scientific">Miscanthus lutarioriparius</name>
    <dbReference type="NCBI Taxonomy" id="422564"/>
    <lineage>
        <taxon>Eukaryota</taxon>
        <taxon>Viridiplantae</taxon>
        <taxon>Streptophyta</taxon>
        <taxon>Embryophyta</taxon>
        <taxon>Tracheophyta</taxon>
        <taxon>Spermatophyta</taxon>
        <taxon>Magnoliopsida</taxon>
        <taxon>Liliopsida</taxon>
        <taxon>Poales</taxon>
        <taxon>Poaceae</taxon>
        <taxon>PACMAD clade</taxon>
        <taxon>Panicoideae</taxon>
        <taxon>Andropogonodae</taxon>
        <taxon>Andropogoneae</taxon>
        <taxon>Saccharinae</taxon>
        <taxon>Miscanthus</taxon>
    </lineage>
</organism>
<comment type="caution">
    <text evidence="10">The sequence shown here is derived from an EMBL/GenBank/DDBJ whole genome shotgun (WGS) entry which is preliminary data.</text>
</comment>
<evidence type="ECO:0000313" key="11">
    <source>
        <dbReference type="Proteomes" id="UP000604825"/>
    </source>
</evidence>
<evidence type="ECO:0000256" key="4">
    <source>
        <dbReference type="ARBA" id="ARBA00022833"/>
    </source>
</evidence>
<evidence type="ECO:0000256" key="2">
    <source>
        <dbReference type="ARBA" id="ARBA00022723"/>
    </source>
</evidence>
<dbReference type="GO" id="GO:0008270">
    <property type="term" value="F:zinc ion binding"/>
    <property type="evidence" value="ECO:0007669"/>
    <property type="project" value="UniProtKB-KW"/>
</dbReference>
<dbReference type="FunFam" id="4.10.1110.10:FF:000001">
    <property type="entry name" value="Zinc finger AN1-type containing 6"/>
    <property type="match status" value="1"/>
</dbReference>
<dbReference type="PANTHER" id="PTHR10634:SF147">
    <property type="entry name" value="A20-TYPE DOMAIN-CONTAINING PROTEIN"/>
    <property type="match status" value="1"/>
</dbReference>
<proteinExistence type="predicted"/>
<keyword evidence="4" id="KW-0862">Zinc</keyword>
<evidence type="ECO:0000256" key="1">
    <source>
        <dbReference type="ARBA" id="ARBA00003732"/>
    </source>
</evidence>
<evidence type="ECO:0000259" key="9">
    <source>
        <dbReference type="PROSITE" id="PS51039"/>
    </source>
</evidence>
<keyword evidence="2" id="KW-0479">Metal-binding</keyword>
<dbReference type="Pfam" id="PF01428">
    <property type="entry name" value="zf-AN1"/>
    <property type="match status" value="1"/>
</dbReference>
<feature type="domain" description="AN1-type" evidence="9">
    <location>
        <begin position="233"/>
        <end position="279"/>
    </location>
</feature>